<feature type="region of interest" description="Disordered" evidence="1">
    <location>
        <begin position="258"/>
        <end position="286"/>
    </location>
</feature>
<name>A0A193SNA7_9PSED</name>
<sequence>MRHAGQSAVDKHRVAALVDALLLVGKITGKTEVVTSVIKPQREQLAAMLFVLDTGLAFALRQVETRAEAIAFAEALPQIEMLADPAVVADVGGETTRRRILRALGLQVHAAANPGTGGCHAVDEGIGALKHFNAFQRIGRYDLARQYAVKTVIGNIIGGQLEAANDEDTRGVGIATRLTHRCIIEQYVAYGFGLLVLDQLFGVAADGERHVHDVGIAQNTQLPAARHLPAGINRRKRVRVGLVGTDIGIAQHHRAVLPSGSLCSGPGRRSNGTAKREQRKAHRQRW</sequence>
<organism evidence="2 3">
    <name type="scientific">Pseudomonas cerasi</name>
    <dbReference type="NCBI Taxonomy" id="1583341"/>
    <lineage>
        <taxon>Bacteria</taxon>
        <taxon>Pseudomonadati</taxon>
        <taxon>Pseudomonadota</taxon>
        <taxon>Gammaproteobacteria</taxon>
        <taxon>Pseudomonadales</taxon>
        <taxon>Pseudomonadaceae</taxon>
        <taxon>Pseudomonas</taxon>
    </lineage>
</organism>
<dbReference type="Proteomes" id="UP000239025">
    <property type="component" value="Chromosome 1"/>
</dbReference>
<dbReference type="AlphaFoldDB" id="A0A193SNA7"/>
<keyword evidence="3" id="KW-1185">Reference proteome</keyword>
<protein>
    <submittedName>
        <fullName evidence="2">Uncharacterized protein</fullName>
    </submittedName>
</protein>
<evidence type="ECO:0000313" key="3">
    <source>
        <dbReference type="Proteomes" id="UP000239025"/>
    </source>
</evidence>
<accession>A0A193SNA7</accession>
<proteinExistence type="predicted"/>
<dbReference type="EMBL" id="LT963395">
    <property type="protein sequence ID" value="SOS19078.1"/>
    <property type="molecule type" value="Genomic_DNA"/>
</dbReference>
<feature type="compositionally biased region" description="Basic residues" evidence="1">
    <location>
        <begin position="277"/>
        <end position="286"/>
    </location>
</feature>
<reference evidence="3" key="1">
    <citation type="submission" date="2017-11" db="EMBL/GenBank/DDBJ databases">
        <authorList>
            <person name="Blom J."/>
        </authorList>
    </citation>
    <scope>NUCLEOTIDE SEQUENCE [LARGE SCALE GENOMIC DNA]</scope>
</reference>
<gene>
    <name evidence="2" type="ORF">PL963_02100</name>
</gene>
<evidence type="ECO:0000256" key="1">
    <source>
        <dbReference type="SAM" id="MobiDB-lite"/>
    </source>
</evidence>
<evidence type="ECO:0000313" key="2">
    <source>
        <dbReference type="EMBL" id="SOS19078.1"/>
    </source>
</evidence>